<dbReference type="Proteomes" id="UP000053237">
    <property type="component" value="Unassembled WGS sequence"/>
</dbReference>
<dbReference type="SUPFAM" id="SSF51395">
    <property type="entry name" value="FMN-linked oxidoreductases"/>
    <property type="match status" value="1"/>
</dbReference>
<keyword evidence="4" id="KW-0288">FMN</keyword>
<keyword evidence="2" id="KW-0820">tRNA-binding</keyword>
<sequence>MLVDQTLLHQKDNLSYFLGHDAIESPLAVQLGGNSIDALAAAAQLCREYGGFNEINLNCGCPSPKVSKQCFGAQLMLHPERVRDICAGMIGLNPTCIDPEITVKCRIGVDDCDSYEELKNFISIVSTSGVQHFIVHARKCWLSGLNPHENRTIPVLNYDFLYQLKQDFPSLAFTLNGGVANIEEAHRLLETTNMDGIMIGRAAYQYPWNLRNADRLLYGAERNPNLSRREIIERYIDYAEDLQDKWGGEKSLDKKYAMRTTTLVKPLLSLFNGEHGGKAFKRKIGEFWCLNIDDRPGLREIIESAVKVLPDSMLDARQDQD</sequence>
<dbReference type="InterPro" id="IPR018517">
    <property type="entry name" value="tRNA_hU_synthase_CS"/>
</dbReference>
<evidence type="ECO:0000313" key="10">
    <source>
        <dbReference type="EMBL" id="CCI48320.1"/>
    </source>
</evidence>
<dbReference type="EMBL" id="CAIX01000215">
    <property type="protein sequence ID" value="CCI48320.1"/>
    <property type="molecule type" value="Genomic_DNA"/>
</dbReference>
<dbReference type="STRING" id="65357.A0A024GNK0"/>
<dbReference type="InParanoid" id="A0A024GNK0"/>
<dbReference type="NCBIfam" id="NF008774">
    <property type="entry name" value="PRK11815.1"/>
    <property type="match status" value="1"/>
</dbReference>
<dbReference type="Pfam" id="PF01207">
    <property type="entry name" value="Dus"/>
    <property type="match status" value="1"/>
</dbReference>
<evidence type="ECO:0000256" key="3">
    <source>
        <dbReference type="ARBA" id="ARBA00022630"/>
    </source>
</evidence>
<dbReference type="Gene3D" id="1.20.120.1460">
    <property type="match status" value="1"/>
</dbReference>
<feature type="domain" description="DUS-like FMN-binding" evidence="9">
    <location>
        <begin position="3"/>
        <end position="247"/>
    </location>
</feature>
<reference evidence="10 11" key="1">
    <citation type="submission" date="2012-05" db="EMBL/GenBank/DDBJ databases">
        <title>Recombination and specialization in a pathogen metapopulation.</title>
        <authorList>
            <person name="Gardiner A."/>
            <person name="Kemen E."/>
            <person name="Schultz-Larsen T."/>
            <person name="MacLean D."/>
            <person name="Van Oosterhout C."/>
            <person name="Jones J.D.G."/>
        </authorList>
    </citation>
    <scope>NUCLEOTIDE SEQUENCE [LARGE SCALE GENOMIC DNA]</scope>
    <source>
        <strain evidence="10 11">Ac Nc2</strain>
    </source>
</reference>
<evidence type="ECO:0000256" key="6">
    <source>
        <dbReference type="ARBA" id="ARBA00022857"/>
    </source>
</evidence>
<gene>
    <name evidence="10" type="ORF">BN9_093930</name>
</gene>
<keyword evidence="3" id="KW-0285">Flavoprotein</keyword>
<dbReference type="GO" id="GO:0000049">
    <property type="term" value="F:tRNA binding"/>
    <property type="evidence" value="ECO:0007669"/>
    <property type="project" value="UniProtKB-KW"/>
</dbReference>
<dbReference type="GO" id="GO:0050660">
    <property type="term" value="F:flavin adenine dinucleotide binding"/>
    <property type="evidence" value="ECO:0007669"/>
    <property type="project" value="InterPro"/>
</dbReference>
<dbReference type="PANTHER" id="PTHR42907">
    <property type="entry name" value="FMN-LINKED OXIDOREDUCTASES SUPERFAMILY PROTEIN"/>
    <property type="match status" value="1"/>
</dbReference>
<keyword evidence="6" id="KW-0521">NADP</keyword>
<dbReference type="InterPro" id="IPR004653">
    <property type="entry name" value="DusA"/>
</dbReference>
<evidence type="ECO:0000259" key="9">
    <source>
        <dbReference type="Pfam" id="PF01207"/>
    </source>
</evidence>
<dbReference type="GO" id="GO:0017150">
    <property type="term" value="F:tRNA dihydrouridine synthase activity"/>
    <property type="evidence" value="ECO:0007669"/>
    <property type="project" value="InterPro"/>
</dbReference>
<protein>
    <recommendedName>
        <fullName evidence="9">DUS-like FMN-binding domain-containing protein</fullName>
    </recommendedName>
</protein>
<proteinExistence type="predicted"/>
<dbReference type="OrthoDB" id="10262250at2759"/>
<accession>A0A024GNK0</accession>
<name>A0A024GNK0_9STRA</name>
<keyword evidence="11" id="KW-1185">Reference proteome</keyword>
<evidence type="ECO:0000256" key="1">
    <source>
        <dbReference type="ARBA" id="ARBA00001917"/>
    </source>
</evidence>
<dbReference type="PROSITE" id="PS01136">
    <property type="entry name" value="UPF0034"/>
    <property type="match status" value="1"/>
</dbReference>
<dbReference type="Gene3D" id="3.20.20.70">
    <property type="entry name" value="Aldolase class I"/>
    <property type="match status" value="1"/>
</dbReference>
<comment type="cofactor">
    <cofactor evidence="1">
        <name>FMN</name>
        <dbReference type="ChEBI" id="CHEBI:58210"/>
    </cofactor>
</comment>
<dbReference type="PANTHER" id="PTHR42907:SF1">
    <property type="entry name" value="FMN-LINKED OXIDOREDUCTASES SUPERFAMILY PROTEIN"/>
    <property type="match status" value="1"/>
</dbReference>
<evidence type="ECO:0000256" key="5">
    <source>
        <dbReference type="ARBA" id="ARBA00022694"/>
    </source>
</evidence>
<evidence type="ECO:0000256" key="8">
    <source>
        <dbReference type="ARBA" id="ARBA00023002"/>
    </source>
</evidence>
<dbReference type="InterPro" id="IPR035587">
    <property type="entry name" value="DUS-like_FMN-bd"/>
</dbReference>
<keyword evidence="8" id="KW-0560">Oxidoreductase</keyword>
<comment type="caution">
    <text evidence="10">The sequence shown here is derived from an EMBL/GenBank/DDBJ whole genome shotgun (WGS) entry which is preliminary data.</text>
</comment>
<evidence type="ECO:0000313" key="11">
    <source>
        <dbReference type="Proteomes" id="UP000053237"/>
    </source>
</evidence>
<organism evidence="10 11">
    <name type="scientific">Albugo candida</name>
    <dbReference type="NCBI Taxonomy" id="65357"/>
    <lineage>
        <taxon>Eukaryota</taxon>
        <taxon>Sar</taxon>
        <taxon>Stramenopiles</taxon>
        <taxon>Oomycota</taxon>
        <taxon>Peronosporomycetes</taxon>
        <taxon>Albuginales</taxon>
        <taxon>Albuginaceae</taxon>
        <taxon>Albugo</taxon>
    </lineage>
</organism>
<dbReference type="CDD" id="cd02801">
    <property type="entry name" value="DUS_like_FMN"/>
    <property type="match status" value="1"/>
</dbReference>
<evidence type="ECO:0000256" key="2">
    <source>
        <dbReference type="ARBA" id="ARBA00022555"/>
    </source>
</evidence>
<evidence type="ECO:0000256" key="4">
    <source>
        <dbReference type="ARBA" id="ARBA00022643"/>
    </source>
</evidence>
<dbReference type="AlphaFoldDB" id="A0A024GNK0"/>
<dbReference type="InterPro" id="IPR013785">
    <property type="entry name" value="Aldolase_TIM"/>
</dbReference>
<keyword evidence="5" id="KW-0819">tRNA processing</keyword>
<keyword evidence="7" id="KW-0694">RNA-binding</keyword>
<evidence type="ECO:0000256" key="7">
    <source>
        <dbReference type="ARBA" id="ARBA00022884"/>
    </source>
</evidence>